<organism evidence="2 3">
    <name type="scientific">Cucumis melo var. makuwa</name>
    <name type="common">Oriental melon</name>
    <dbReference type="NCBI Taxonomy" id="1194695"/>
    <lineage>
        <taxon>Eukaryota</taxon>
        <taxon>Viridiplantae</taxon>
        <taxon>Streptophyta</taxon>
        <taxon>Embryophyta</taxon>
        <taxon>Tracheophyta</taxon>
        <taxon>Spermatophyta</taxon>
        <taxon>Magnoliopsida</taxon>
        <taxon>eudicotyledons</taxon>
        <taxon>Gunneridae</taxon>
        <taxon>Pentapetalae</taxon>
        <taxon>rosids</taxon>
        <taxon>fabids</taxon>
        <taxon>Cucurbitales</taxon>
        <taxon>Cucurbitaceae</taxon>
        <taxon>Benincaseae</taxon>
        <taxon>Cucumis</taxon>
    </lineage>
</organism>
<dbReference type="OrthoDB" id="2272416at2759"/>
<dbReference type="EMBL" id="SSTE01011296">
    <property type="protein sequence ID" value="KAA0051216.1"/>
    <property type="molecule type" value="Genomic_DNA"/>
</dbReference>
<dbReference type="Proteomes" id="UP000321393">
    <property type="component" value="Unassembled WGS sequence"/>
</dbReference>
<evidence type="ECO:0000313" key="3">
    <source>
        <dbReference type="Proteomes" id="UP000321393"/>
    </source>
</evidence>
<feature type="compositionally biased region" description="Basic and acidic residues" evidence="1">
    <location>
        <begin position="9"/>
        <end position="34"/>
    </location>
</feature>
<protein>
    <recommendedName>
        <fullName evidence="4">Retrotransposon gag domain-containing protein</fullName>
    </recommendedName>
</protein>
<comment type="caution">
    <text evidence="2">The sequence shown here is derived from an EMBL/GenBank/DDBJ whole genome shotgun (WGS) entry which is preliminary data.</text>
</comment>
<gene>
    <name evidence="2" type="ORF">E6C27_scaffold1250G00170</name>
</gene>
<proteinExistence type="predicted"/>
<reference evidence="2 3" key="1">
    <citation type="submission" date="2019-08" db="EMBL/GenBank/DDBJ databases">
        <title>Draft genome sequences of two oriental melons (Cucumis melo L. var makuwa).</title>
        <authorList>
            <person name="Kwon S.-Y."/>
        </authorList>
    </citation>
    <scope>NUCLEOTIDE SEQUENCE [LARGE SCALE GENOMIC DNA]</scope>
    <source>
        <strain evidence="3">cv. SW 3</strain>
        <tissue evidence="2">Leaf</tissue>
    </source>
</reference>
<feature type="region of interest" description="Disordered" evidence="1">
    <location>
        <begin position="1"/>
        <end position="34"/>
    </location>
</feature>
<evidence type="ECO:0000256" key="1">
    <source>
        <dbReference type="SAM" id="MobiDB-lite"/>
    </source>
</evidence>
<dbReference type="AlphaFoldDB" id="A0A5A7UAJ2"/>
<evidence type="ECO:0000313" key="2">
    <source>
        <dbReference type="EMBL" id="KAA0051216.1"/>
    </source>
</evidence>
<sequence>MPPRRGRGARSELRTTTEPKMDSKGHSINFDERREQEEAVCERVAQRLIDVMRQQPEKKDEFLHLEQGELSVIEYEKKFIELVKYAMVLIASETKRCRPFLNGLRGEIRTPVVPIAVRSVYVQLVVAPLVVRKGIIGMNAQTILKEVRKNKFKQEWHPTQSNNYEEEALQWIKVKES</sequence>
<accession>A0A5A7UAJ2</accession>
<name>A0A5A7UAJ2_CUCMM</name>
<evidence type="ECO:0008006" key="4">
    <source>
        <dbReference type="Google" id="ProtNLM"/>
    </source>
</evidence>